<dbReference type="Pfam" id="PF13185">
    <property type="entry name" value="GAF_2"/>
    <property type="match status" value="1"/>
</dbReference>
<comment type="caution">
    <text evidence="8">The sequence shown here is derived from an EMBL/GenBank/DDBJ whole genome shotgun (WGS) entry which is preliminary data.</text>
</comment>
<dbReference type="InterPro" id="IPR035965">
    <property type="entry name" value="PAS-like_dom_sf"/>
</dbReference>
<evidence type="ECO:0000256" key="5">
    <source>
        <dbReference type="PROSITE-ProRule" id="PRU00169"/>
    </source>
</evidence>
<evidence type="ECO:0000256" key="6">
    <source>
        <dbReference type="SAM" id="MobiDB-lite"/>
    </source>
</evidence>
<dbReference type="InterPro" id="IPR007050">
    <property type="entry name" value="HTH_bacterioopsin"/>
</dbReference>
<dbReference type="Gene3D" id="3.30.450.40">
    <property type="match status" value="1"/>
</dbReference>
<sequence>MTLRAPFRSSTRKSRTQLGPTTHSTPTSDSVPVKNARSNCPTASFSRASPTIRRSRDFTSDTSPLSTRAPVRPTSSSGRDNRTGMYGFDRTETLLDDPIAVLFVDDDQRWAGYLSQRLQRHEPELAVTVAISPNEALQQLQDGTEIDCVVVPDGTSRIDGLRLRERVRETEPNLPFLVVADRRSERLERVAATDPATTYLITGGDDDPLSLYVGKIASVVDRYRLRNLFGELETQHETLTEQIPGAVAIVQDDTFVVWNRALSDLSGYDDSQLNTMYPVTDLFHHADQSGVRSKLLDWYESPADQGHDARLVTEAEAVRHCHLTGRPVTHDDSPALLVTIRDRTTQRRRKRKLEWETELNRTIQQALVDSRTRAEMEEHICTQLCTYGYDLAWTGTVDDTEIVPQVVAGDDQINVSSRTFDIAGRDDAAPSVWAARLREPQFVNDLTGLLDADWQQRALRAGYRSGGAIPLLYEDVFYGVLAVYHTRLEQFDETERSLLRSLADLLAFAIHDVKTRQALSSNERVTLQLNVEGDAYYLTDIARRVGSRSGQFVVHGTTRHDAYRTRQYVTVDGVPIDRFGEVARSHPAVESVTEINSSGTTARFQLVVTQETPQSRLATLGALVNRTVVRIDGAELAIELPRSIDVAETVNHLAQRFDVSTESITDFRSLPPTNNQYSPADIDSFTDKQEAALSAAFHHGYFEQPRKNTAEEIATALGISHSTFLQHLRVAEQKLLEELYGK</sequence>
<accession>A0A3N6P0I9</accession>
<name>A0A3N6P0I9_9EURY</name>
<dbReference type="NCBIfam" id="TIGR00229">
    <property type="entry name" value="sensory_box"/>
    <property type="match status" value="1"/>
</dbReference>
<gene>
    <name evidence="8" type="ORF">EA462_14165</name>
</gene>
<evidence type="ECO:0000256" key="1">
    <source>
        <dbReference type="ARBA" id="ARBA00022679"/>
    </source>
</evidence>
<dbReference type="SUPFAM" id="SSF55785">
    <property type="entry name" value="PYP-like sensor domain (PAS domain)"/>
    <property type="match status" value="1"/>
</dbReference>
<dbReference type="Pfam" id="PF15915">
    <property type="entry name" value="BAT"/>
    <property type="match status" value="1"/>
</dbReference>
<dbReference type="AlphaFoldDB" id="A0A3N6P0I9"/>
<dbReference type="SUPFAM" id="SSF55781">
    <property type="entry name" value="GAF domain-like"/>
    <property type="match status" value="1"/>
</dbReference>
<keyword evidence="2" id="KW-0418">Kinase</keyword>
<dbReference type="CDD" id="cd00130">
    <property type="entry name" value="PAS"/>
    <property type="match status" value="1"/>
</dbReference>
<dbReference type="EMBL" id="REFY01000005">
    <property type="protein sequence ID" value="RQG87998.1"/>
    <property type="molecule type" value="Genomic_DNA"/>
</dbReference>
<organism evidence="8 9">
    <name type="scientific">Natrarchaeobius halalkaliphilus</name>
    <dbReference type="NCBI Taxonomy" id="1679091"/>
    <lineage>
        <taxon>Archaea</taxon>
        <taxon>Methanobacteriati</taxon>
        <taxon>Methanobacteriota</taxon>
        <taxon>Stenosarchaea group</taxon>
        <taxon>Halobacteria</taxon>
        <taxon>Halobacteriales</taxon>
        <taxon>Natrialbaceae</taxon>
        <taxon>Natrarchaeobius</taxon>
    </lineage>
</organism>
<keyword evidence="1" id="KW-0808">Transferase</keyword>
<dbReference type="InterPro" id="IPR000014">
    <property type="entry name" value="PAS"/>
</dbReference>
<dbReference type="InterPro" id="IPR029016">
    <property type="entry name" value="GAF-like_dom_sf"/>
</dbReference>
<dbReference type="GO" id="GO:0000160">
    <property type="term" value="P:phosphorelay signal transduction system"/>
    <property type="evidence" value="ECO:0007669"/>
    <property type="project" value="InterPro"/>
</dbReference>
<dbReference type="PROSITE" id="PS50110">
    <property type="entry name" value="RESPONSE_REGULATORY"/>
    <property type="match status" value="1"/>
</dbReference>
<dbReference type="Gene3D" id="3.30.450.20">
    <property type="entry name" value="PAS domain"/>
    <property type="match status" value="1"/>
</dbReference>
<dbReference type="Pfam" id="PF04967">
    <property type="entry name" value="HTH_10"/>
    <property type="match status" value="1"/>
</dbReference>
<feature type="region of interest" description="Disordered" evidence="6">
    <location>
        <begin position="1"/>
        <end position="85"/>
    </location>
</feature>
<keyword evidence="4" id="KW-0804">Transcription</keyword>
<dbReference type="InterPro" id="IPR003018">
    <property type="entry name" value="GAF"/>
</dbReference>
<dbReference type="Gene3D" id="3.40.50.2300">
    <property type="match status" value="1"/>
</dbReference>
<evidence type="ECO:0000259" key="7">
    <source>
        <dbReference type="PROSITE" id="PS50110"/>
    </source>
</evidence>
<protein>
    <submittedName>
        <fullName evidence="8">GAF domain-containing protein</fullName>
    </submittedName>
</protein>
<dbReference type="InterPro" id="IPR031803">
    <property type="entry name" value="BAT_GAF/HTH-assoc"/>
</dbReference>
<proteinExistence type="predicted"/>
<dbReference type="SMART" id="SM00091">
    <property type="entry name" value="PAS"/>
    <property type="match status" value="1"/>
</dbReference>
<evidence type="ECO:0000256" key="3">
    <source>
        <dbReference type="ARBA" id="ARBA00023015"/>
    </source>
</evidence>
<dbReference type="GO" id="GO:0016301">
    <property type="term" value="F:kinase activity"/>
    <property type="evidence" value="ECO:0007669"/>
    <property type="project" value="UniProtKB-KW"/>
</dbReference>
<dbReference type="PANTHER" id="PTHR34236:SF1">
    <property type="entry name" value="DIMETHYL SULFOXIDE REDUCTASE TRANSCRIPTIONAL ACTIVATOR"/>
    <property type="match status" value="1"/>
</dbReference>
<keyword evidence="3" id="KW-0805">Transcription regulation</keyword>
<dbReference type="PANTHER" id="PTHR34236">
    <property type="entry name" value="DIMETHYL SULFOXIDE REDUCTASE TRANSCRIPTIONAL ACTIVATOR"/>
    <property type="match status" value="1"/>
</dbReference>
<dbReference type="SUPFAM" id="SSF52172">
    <property type="entry name" value="CheY-like"/>
    <property type="match status" value="1"/>
</dbReference>
<dbReference type="InterPro" id="IPR011006">
    <property type="entry name" value="CheY-like_superfamily"/>
</dbReference>
<comment type="caution">
    <text evidence="5">Lacks conserved residue(s) required for the propagation of feature annotation.</text>
</comment>
<evidence type="ECO:0000313" key="9">
    <source>
        <dbReference type="Proteomes" id="UP000273828"/>
    </source>
</evidence>
<feature type="compositionally biased region" description="Polar residues" evidence="6">
    <location>
        <begin position="16"/>
        <end position="49"/>
    </location>
</feature>
<evidence type="ECO:0000256" key="2">
    <source>
        <dbReference type="ARBA" id="ARBA00022777"/>
    </source>
</evidence>
<dbReference type="SMART" id="SM00065">
    <property type="entry name" value="GAF"/>
    <property type="match status" value="1"/>
</dbReference>
<feature type="domain" description="Response regulatory" evidence="7">
    <location>
        <begin position="100"/>
        <end position="217"/>
    </location>
</feature>
<evidence type="ECO:0000313" key="8">
    <source>
        <dbReference type="EMBL" id="RQG87998.1"/>
    </source>
</evidence>
<evidence type="ECO:0000256" key="4">
    <source>
        <dbReference type="ARBA" id="ARBA00023163"/>
    </source>
</evidence>
<dbReference type="Proteomes" id="UP000273828">
    <property type="component" value="Unassembled WGS sequence"/>
</dbReference>
<reference evidence="8 9" key="1">
    <citation type="submission" date="2018-10" db="EMBL/GenBank/DDBJ databases">
        <title>Natrarchaeobius chitinivorans gen. nov., sp. nov., and Natrarchaeobius haloalkaliphilus sp. nov., alkaliphilic, chitin-utilizing haloarchaea from hypersaline alkaline lakes.</title>
        <authorList>
            <person name="Sorokin D.Y."/>
            <person name="Elcheninov A.G."/>
            <person name="Kostrikina N.A."/>
            <person name="Bale N.J."/>
            <person name="Sinninghe Damste J.S."/>
            <person name="Khijniak T.V."/>
            <person name="Kublanov I.V."/>
            <person name="Toshchakov S.V."/>
        </authorList>
    </citation>
    <scope>NUCLEOTIDE SEQUENCE [LARGE SCALE GENOMIC DNA]</scope>
    <source>
        <strain evidence="8 9">AArcht-Sl</strain>
    </source>
</reference>
<dbReference type="InterPro" id="IPR001789">
    <property type="entry name" value="Sig_transdc_resp-reg_receiver"/>
</dbReference>
<keyword evidence="9" id="KW-1185">Reference proteome</keyword>